<dbReference type="Gene3D" id="1.10.3470.10">
    <property type="entry name" value="ABC transporter involved in vitamin B12 uptake, BtuC"/>
    <property type="match status" value="1"/>
</dbReference>
<comment type="similarity">
    <text evidence="2">Belongs to the binding-protein-dependent transport system permease family. FecCD subfamily.</text>
</comment>
<comment type="subcellular location">
    <subcellularLocation>
        <location evidence="1">Cell membrane</location>
        <topology evidence="1">Multi-pass membrane protein</topology>
    </subcellularLocation>
</comment>
<keyword evidence="4" id="KW-1003">Cell membrane</keyword>
<name>A0ABV6LWP6_9ACTN</name>
<keyword evidence="3" id="KW-0813">Transport</keyword>
<feature type="transmembrane region" description="Helical" evidence="8">
    <location>
        <begin position="83"/>
        <end position="100"/>
    </location>
</feature>
<dbReference type="InterPro" id="IPR037294">
    <property type="entry name" value="ABC_BtuC-like"/>
</dbReference>
<dbReference type="SUPFAM" id="SSF81345">
    <property type="entry name" value="ABC transporter involved in vitamin B12 uptake, BtuC"/>
    <property type="match status" value="1"/>
</dbReference>
<reference evidence="9 10" key="1">
    <citation type="submission" date="2024-09" db="EMBL/GenBank/DDBJ databases">
        <authorList>
            <person name="Sun Q."/>
            <person name="Mori K."/>
        </authorList>
    </citation>
    <scope>NUCLEOTIDE SEQUENCE [LARGE SCALE GENOMIC DNA]</scope>
    <source>
        <strain evidence="9 10">TBRC 3947</strain>
    </source>
</reference>
<protein>
    <submittedName>
        <fullName evidence="9">FecCD family ABC transporter permease</fullName>
    </submittedName>
</protein>
<feature type="transmembrane region" description="Helical" evidence="8">
    <location>
        <begin position="20"/>
        <end position="40"/>
    </location>
</feature>
<gene>
    <name evidence="9" type="ORF">ACFFIA_04110</name>
</gene>
<keyword evidence="6 8" id="KW-1133">Transmembrane helix</keyword>
<feature type="transmembrane region" description="Helical" evidence="8">
    <location>
        <begin position="336"/>
        <end position="356"/>
    </location>
</feature>
<dbReference type="RefSeq" id="WP_377245735.1">
    <property type="nucleotide sequence ID" value="NZ_JBHLUH010000004.1"/>
</dbReference>
<evidence type="ECO:0000256" key="3">
    <source>
        <dbReference type="ARBA" id="ARBA00022448"/>
    </source>
</evidence>
<feature type="transmembrane region" description="Helical" evidence="8">
    <location>
        <begin position="180"/>
        <end position="200"/>
    </location>
</feature>
<evidence type="ECO:0000256" key="7">
    <source>
        <dbReference type="ARBA" id="ARBA00023136"/>
    </source>
</evidence>
<accession>A0ABV6LWP6</accession>
<feature type="transmembrane region" description="Helical" evidence="8">
    <location>
        <begin position="145"/>
        <end position="168"/>
    </location>
</feature>
<keyword evidence="7 8" id="KW-0472">Membrane</keyword>
<dbReference type="EMBL" id="JBHLUH010000004">
    <property type="protein sequence ID" value="MFC0526837.1"/>
    <property type="molecule type" value="Genomic_DNA"/>
</dbReference>
<evidence type="ECO:0000256" key="6">
    <source>
        <dbReference type="ARBA" id="ARBA00022989"/>
    </source>
</evidence>
<keyword evidence="5 8" id="KW-0812">Transmembrane</keyword>
<feature type="transmembrane region" description="Helical" evidence="8">
    <location>
        <begin position="220"/>
        <end position="242"/>
    </location>
</feature>
<proteinExistence type="inferred from homology"/>
<sequence>MDHGRGGQGPRVTASWERRAGWIVAGVVSVVVAALAGLAFGPVNLPPGSVAAEVLNLIPGVHLHSGLDEREIAIVTEIRLPRVVLALLVGAMLAIAGACYQGVFRNPLADPHLLGVAAGAGLAVTAVIAFRIGTGSAGGDVTSGLPLTTPVAAFLGAIGAVLLTYLLGVTGGRDRSPATLILAGVAVSAFLAAGQTYLMQRNVDAIREVYSWLLGRLATAGWHDVLVILPYAVVTGAVLLIFRRELDVLSVGDDEASSLGLHPQRSRYILLAAASLGTAAAVSVSGLIGFVGIIVPHTIRLLAGGSYRVILPLSVLFGGAFLAFTDLVARTVASPAEIPIGVVTAFFGAPFFVLVLRTTKRVAL</sequence>
<evidence type="ECO:0000313" key="9">
    <source>
        <dbReference type="EMBL" id="MFC0526837.1"/>
    </source>
</evidence>
<evidence type="ECO:0000256" key="8">
    <source>
        <dbReference type="SAM" id="Phobius"/>
    </source>
</evidence>
<feature type="transmembrane region" description="Helical" evidence="8">
    <location>
        <begin position="268"/>
        <end position="295"/>
    </location>
</feature>
<evidence type="ECO:0000313" key="10">
    <source>
        <dbReference type="Proteomes" id="UP001589867"/>
    </source>
</evidence>
<dbReference type="Proteomes" id="UP001589867">
    <property type="component" value="Unassembled WGS sequence"/>
</dbReference>
<feature type="transmembrane region" description="Helical" evidence="8">
    <location>
        <begin position="112"/>
        <end position="133"/>
    </location>
</feature>
<keyword evidence="10" id="KW-1185">Reference proteome</keyword>
<feature type="transmembrane region" description="Helical" evidence="8">
    <location>
        <begin position="307"/>
        <end position="329"/>
    </location>
</feature>
<comment type="caution">
    <text evidence="9">The sequence shown here is derived from an EMBL/GenBank/DDBJ whole genome shotgun (WGS) entry which is preliminary data.</text>
</comment>
<organism evidence="9 10">
    <name type="scientific">Phytohabitans kaempferiae</name>
    <dbReference type="NCBI Taxonomy" id="1620943"/>
    <lineage>
        <taxon>Bacteria</taxon>
        <taxon>Bacillati</taxon>
        <taxon>Actinomycetota</taxon>
        <taxon>Actinomycetes</taxon>
        <taxon>Micromonosporales</taxon>
        <taxon>Micromonosporaceae</taxon>
    </lineage>
</organism>
<evidence type="ECO:0000256" key="5">
    <source>
        <dbReference type="ARBA" id="ARBA00022692"/>
    </source>
</evidence>
<dbReference type="CDD" id="cd06550">
    <property type="entry name" value="TM_ABC_iron-siderophores_like"/>
    <property type="match status" value="1"/>
</dbReference>
<evidence type="ECO:0000256" key="4">
    <source>
        <dbReference type="ARBA" id="ARBA00022475"/>
    </source>
</evidence>
<evidence type="ECO:0000256" key="2">
    <source>
        <dbReference type="ARBA" id="ARBA00007935"/>
    </source>
</evidence>
<dbReference type="PANTHER" id="PTHR30472">
    <property type="entry name" value="FERRIC ENTEROBACTIN TRANSPORT SYSTEM PERMEASE PROTEIN"/>
    <property type="match status" value="1"/>
</dbReference>
<dbReference type="Pfam" id="PF01032">
    <property type="entry name" value="FecCD"/>
    <property type="match status" value="1"/>
</dbReference>
<evidence type="ECO:0000256" key="1">
    <source>
        <dbReference type="ARBA" id="ARBA00004651"/>
    </source>
</evidence>
<dbReference type="InterPro" id="IPR000522">
    <property type="entry name" value="ABC_transptr_permease_BtuC"/>
</dbReference>
<dbReference type="PANTHER" id="PTHR30472:SF25">
    <property type="entry name" value="ABC TRANSPORTER PERMEASE PROTEIN MJ0876-RELATED"/>
    <property type="match status" value="1"/>
</dbReference>